<dbReference type="EMBL" id="JAASQV010000001">
    <property type="protein sequence ID" value="NIJ64635.1"/>
    <property type="molecule type" value="Genomic_DNA"/>
</dbReference>
<feature type="region of interest" description="Disordered" evidence="2">
    <location>
        <begin position="740"/>
        <end position="841"/>
    </location>
</feature>
<dbReference type="InterPro" id="IPR022385">
    <property type="entry name" value="Rhs_assc_core"/>
</dbReference>
<dbReference type="RefSeq" id="WP_167298957.1">
    <property type="nucleotide sequence ID" value="NZ_JAASQV010000001.1"/>
</dbReference>
<keyword evidence="1" id="KW-0677">Repeat</keyword>
<dbReference type="Proteomes" id="UP000564677">
    <property type="component" value="Unassembled WGS sequence"/>
</dbReference>
<feature type="domain" description="Teneurin-like YD-shell" evidence="3">
    <location>
        <begin position="450"/>
        <end position="689"/>
    </location>
</feature>
<evidence type="ECO:0000259" key="3">
    <source>
        <dbReference type="Pfam" id="PF25023"/>
    </source>
</evidence>
<proteinExistence type="predicted"/>
<organism evidence="4 5">
    <name type="scientific">Sphingomonas leidyi</name>
    <dbReference type="NCBI Taxonomy" id="68569"/>
    <lineage>
        <taxon>Bacteria</taxon>
        <taxon>Pseudomonadati</taxon>
        <taxon>Pseudomonadota</taxon>
        <taxon>Alphaproteobacteria</taxon>
        <taxon>Sphingomonadales</taxon>
        <taxon>Sphingomonadaceae</taxon>
        <taxon>Sphingomonas</taxon>
    </lineage>
</organism>
<dbReference type="AlphaFoldDB" id="A0A7X5ZV09"/>
<reference evidence="4 5" key="1">
    <citation type="submission" date="2020-03" db="EMBL/GenBank/DDBJ databases">
        <title>Genomic Encyclopedia of Type Strains, Phase IV (KMG-IV): sequencing the most valuable type-strain genomes for metagenomic binning, comparative biology and taxonomic classification.</title>
        <authorList>
            <person name="Goeker M."/>
        </authorList>
    </citation>
    <scope>NUCLEOTIDE SEQUENCE [LARGE SCALE GENOMIC DNA]</scope>
    <source>
        <strain evidence="4 5">DSM 4733</strain>
    </source>
</reference>
<comment type="caution">
    <text evidence="4">The sequence shown here is derived from an EMBL/GenBank/DDBJ whole genome shotgun (WGS) entry which is preliminary data.</text>
</comment>
<evidence type="ECO:0000313" key="5">
    <source>
        <dbReference type="Proteomes" id="UP000564677"/>
    </source>
</evidence>
<name>A0A7X5ZV09_9SPHN</name>
<dbReference type="Pfam" id="PF25023">
    <property type="entry name" value="TEN_YD-shell"/>
    <property type="match status" value="1"/>
</dbReference>
<dbReference type="InterPro" id="IPR050708">
    <property type="entry name" value="T6SS_VgrG/RHS"/>
</dbReference>
<evidence type="ECO:0000256" key="2">
    <source>
        <dbReference type="SAM" id="MobiDB-lite"/>
    </source>
</evidence>
<feature type="compositionally biased region" description="Polar residues" evidence="2">
    <location>
        <begin position="822"/>
        <end position="836"/>
    </location>
</feature>
<dbReference type="Pfam" id="PF05593">
    <property type="entry name" value="RHS_repeat"/>
    <property type="match status" value="2"/>
</dbReference>
<keyword evidence="5" id="KW-1185">Reference proteome</keyword>
<feature type="compositionally biased region" description="Basic and acidic residues" evidence="2">
    <location>
        <begin position="766"/>
        <end position="779"/>
    </location>
</feature>
<feature type="compositionally biased region" description="Low complexity" evidence="2">
    <location>
        <begin position="750"/>
        <end position="759"/>
    </location>
</feature>
<dbReference type="PANTHER" id="PTHR32305">
    <property type="match status" value="1"/>
</dbReference>
<gene>
    <name evidence="4" type="ORF">FHR20_001566</name>
</gene>
<dbReference type="InterPro" id="IPR031325">
    <property type="entry name" value="RHS_repeat"/>
</dbReference>
<feature type="compositionally biased region" description="Basic and acidic residues" evidence="2">
    <location>
        <begin position="791"/>
        <end position="817"/>
    </location>
</feature>
<sequence>MRFALKAALCCLLFLPDIGQTQDSPAFTFDTRYDSAGRKTGEMQPDPDGAGPLHNYGIRYTYDSADRLTSVEQGELNAWPSASVAPADWPNFSVSKRVDYLYDGLGRKIRETVSSGSIYSVTQYSYDILGRLDCTAVRMNSSQFGGSLPDACTLGAQGSQGQDRITKNIYDLGGQLLQVRKAVGTSLEQAYVTYSYTQTGKQEYVIDANGNRARLVYDGHGRQVQWQFPSASAPGGYNPSTPANALATAGAVNTNDREEYGYDANGNRTSLRKRDGRVFGYTFDALNRMTAKIVPTACVAGYACTNVPASMVRSVYYSYDLRGLQTAARFDSASGADAVTNAYDGFGRLASSTTSMGGVSRTLSYVRDADGNRTRVTHPDGTWFASAYDGLNRLVHTNVNSLVGIMDTTFRPEGNRGNLWHGAGYTNYSYDGIGRLAGEYQIFGASAGTHNLYTGYGYNPAGQIVRRDRDNGAPYAYGGFVPGNRAYVADGLNRYTSVNANGYGYDANGNLTSDGGIAYSYDAENRLVVTSSGANLVYDPLGRLQRVYSGSSDTRFLYDGDELVAEYDGAGTMLRRYVHGAGDDDPVVRYDGAGVSAPLYLYSDYQGSIIATADASGTVVQVNSYDEYGVPGAANGGRFQYTGQAWIPELGMYYYKARIYAPMLGRFLQTDPIGYKDQVNLYAYVGNDPTNHTDPTGTCAGPLIIPCAIAVAEAAPVVWSGATAAVTLGGAAILYIIGPPEKPSTKARRQASAARTASASPPPDDNDPRNKPAERESNPKHHKNSSSPEPENVRELYSKSAPDKSGVRWTRDSDGVFHRFSRPSNGKTHWNGSTAGDNPIQLRNIPNEILKRKWD</sequence>
<dbReference type="Gene3D" id="2.180.10.10">
    <property type="entry name" value="RHS repeat-associated core"/>
    <property type="match status" value="2"/>
</dbReference>
<dbReference type="NCBIfam" id="TIGR03696">
    <property type="entry name" value="Rhs_assc_core"/>
    <property type="match status" value="1"/>
</dbReference>
<evidence type="ECO:0000256" key="1">
    <source>
        <dbReference type="ARBA" id="ARBA00022737"/>
    </source>
</evidence>
<accession>A0A7X5ZV09</accession>
<evidence type="ECO:0000313" key="4">
    <source>
        <dbReference type="EMBL" id="NIJ64635.1"/>
    </source>
</evidence>
<protein>
    <submittedName>
        <fullName evidence="4">RHS repeat-associated protein</fullName>
    </submittedName>
</protein>
<dbReference type="InterPro" id="IPR056823">
    <property type="entry name" value="TEN-like_YD-shell"/>
</dbReference>
<dbReference type="PANTHER" id="PTHR32305:SF15">
    <property type="entry name" value="PROTEIN RHSA-RELATED"/>
    <property type="match status" value="1"/>
</dbReference>